<reference evidence="3" key="1">
    <citation type="journal article" date="2019" name="Int. J. Syst. Evol. Microbiol.">
        <title>The Global Catalogue of Microorganisms (GCM) 10K type strain sequencing project: providing services to taxonomists for standard genome sequencing and annotation.</title>
        <authorList>
            <consortium name="The Broad Institute Genomics Platform"/>
            <consortium name="The Broad Institute Genome Sequencing Center for Infectious Disease"/>
            <person name="Wu L."/>
            <person name="Ma J."/>
        </authorList>
    </citation>
    <scope>NUCLEOTIDE SEQUENCE [LARGE SCALE GENOMIC DNA]</scope>
    <source>
        <strain evidence="3">CCUG 57508</strain>
    </source>
</reference>
<keyword evidence="3" id="KW-1185">Reference proteome</keyword>
<evidence type="ECO:0000313" key="2">
    <source>
        <dbReference type="EMBL" id="MFD1053570.1"/>
    </source>
</evidence>
<evidence type="ECO:0000313" key="3">
    <source>
        <dbReference type="Proteomes" id="UP001597046"/>
    </source>
</evidence>
<evidence type="ECO:0008006" key="4">
    <source>
        <dbReference type="Google" id="ProtNLM"/>
    </source>
</evidence>
<feature type="region of interest" description="Disordered" evidence="1">
    <location>
        <begin position="260"/>
        <end position="294"/>
    </location>
</feature>
<feature type="compositionally biased region" description="Basic and acidic residues" evidence="1">
    <location>
        <begin position="277"/>
        <end position="287"/>
    </location>
</feature>
<dbReference type="EMBL" id="JBHTKH010000002">
    <property type="protein sequence ID" value="MFD1053570.1"/>
    <property type="molecule type" value="Genomic_DNA"/>
</dbReference>
<gene>
    <name evidence="2" type="ORF">ACFQ2V_04555</name>
</gene>
<name>A0ABW3MVV7_9MICO</name>
<protein>
    <recommendedName>
        <fullName evidence="4">DUF4111 domain-containing protein</fullName>
    </recommendedName>
</protein>
<organism evidence="2 3">
    <name type="scientific">Terrabacter terrigena</name>
    <dbReference type="NCBI Taxonomy" id="574718"/>
    <lineage>
        <taxon>Bacteria</taxon>
        <taxon>Bacillati</taxon>
        <taxon>Actinomycetota</taxon>
        <taxon>Actinomycetes</taxon>
        <taxon>Micrococcales</taxon>
        <taxon>Intrasporangiaceae</taxon>
        <taxon>Terrabacter</taxon>
    </lineage>
</organism>
<dbReference type="RefSeq" id="WP_386051160.1">
    <property type="nucleotide sequence ID" value="NZ_JBHTKH010000002.1"/>
</dbReference>
<sequence length="294" mass="32096">MPTLADLPPRVVALCDAHAGLLDERLPGLLDALHLHGSIGFDGEFHGGSDVDFVAVTSRRPTEADHEVLRKVHADIDKQWPAPAYDGFYVLAADLAGSPDLVPDVPGVLHGWFDVGTHADVTHITWRELRDHAVTLRGKPLGDLTVWSDDEALRRATRDNLDTYWRSQLEAMEHHPREAALPQAAEWGALGAPRLVHLLVTGTPTSKSGAGRWAIGAYPAHREILEEALRVRERPDDPSTYAAEPDRRRRDLVALMREVIADGLARSGPSPGTTPDPPHEPPHEPPHGPDPSAT</sequence>
<evidence type="ECO:0000256" key="1">
    <source>
        <dbReference type="SAM" id="MobiDB-lite"/>
    </source>
</evidence>
<dbReference type="Proteomes" id="UP001597046">
    <property type="component" value="Unassembled WGS sequence"/>
</dbReference>
<proteinExistence type="predicted"/>
<comment type="caution">
    <text evidence="2">The sequence shown here is derived from an EMBL/GenBank/DDBJ whole genome shotgun (WGS) entry which is preliminary data.</text>
</comment>
<accession>A0ABW3MVV7</accession>